<evidence type="ECO:0000256" key="10">
    <source>
        <dbReference type="SAM" id="Phobius"/>
    </source>
</evidence>
<evidence type="ECO:0000256" key="2">
    <source>
        <dbReference type="ARBA" id="ARBA00022475"/>
    </source>
</evidence>
<organism evidence="13 14">
    <name type="scientific">Psychromonas arctica</name>
    <dbReference type="NCBI Taxonomy" id="168275"/>
    <lineage>
        <taxon>Bacteria</taxon>
        <taxon>Pseudomonadati</taxon>
        <taxon>Pseudomonadota</taxon>
        <taxon>Gammaproteobacteria</taxon>
        <taxon>Alteromonadales</taxon>
        <taxon>Psychromonadaceae</taxon>
        <taxon>Psychromonas</taxon>
    </lineage>
</organism>
<dbReference type="PROSITE" id="PS50885">
    <property type="entry name" value="HAMP"/>
    <property type="match status" value="1"/>
</dbReference>
<keyword evidence="5 10" id="KW-1133">Transmembrane helix</keyword>
<dbReference type="Pfam" id="PF02743">
    <property type="entry name" value="dCache_1"/>
    <property type="match status" value="1"/>
</dbReference>
<proteinExistence type="inferred from homology"/>
<feature type="domain" description="HAMP" evidence="12">
    <location>
        <begin position="291"/>
        <end position="345"/>
    </location>
</feature>
<dbReference type="PROSITE" id="PS50111">
    <property type="entry name" value="CHEMOTAXIS_TRANSDUC_2"/>
    <property type="match status" value="1"/>
</dbReference>
<evidence type="ECO:0000256" key="4">
    <source>
        <dbReference type="ARBA" id="ARBA00022692"/>
    </source>
</evidence>
<evidence type="ECO:0000256" key="1">
    <source>
        <dbReference type="ARBA" id="ARBA00004651"/>
    </source>
</evidence>
<dbReference type="InterPro" id="IPR003660">
    <property type="entry name" value="HAMP_dom"/>
</dbReference>
<dbReference type="CDD" id="cd11386">
    <property type="entry name" value="MCP_signal"/>
    <property type="match status" value="1"/>
</dbReference>
<dbReference type="Pfam" id="PF00015">
    <property type="entry name" value="MCPsignal"/>
    <property type="match status" value="1"/>
</dbReference>
<protein>
    <submittedName>
        <fullName evidence="13">Methyl-accepting chemotaxis protein</fullName>
    </submittedName>
</protein>
<keyword evidence="14" id="KW-1185">Reference proteome</keyword>
<dbReference type="Pfam" id="PF00672">
    <property type="entry name" value="HAMP"/>
    <property type="match status" value="1"/>
</dbReference>
<keyword evidence="7 9" id="KW-0807">Transducer</keyword>
<evidence type="ECO:0000256" key="6">
    <source>
        <dbReference type="ARBA" id="ARBA00023136"/>
    </source>
</evidence>
<feature type="transmembrane region" description="Helical" evidence="10">
    <location>
        <begin position="268"/>
        <end position="291"/>
    </location>
</feature>
<keyword evidence="2" id="KW-1003">Cell membrane</keyword>
<keyword evidence="3" id="KW-0145">Chemotaxis</keyword>
<sequence length="623" mass="67135">MIHSIGFKQRIMLSATLFVALSLLVSNWVSYSNTREESENSVHDQATDALDSIKNNINTWLDSNKKVVNSAKVLLNSDDSSKKIEIAKLLVASTPLDAVNFADKAGITMGNGGQFADYDATQEEWYQDAKAANRLMITDIYFDKGISDKYMFSFLDVENNGVIGGDIFLEAVDPFIKKVHFEGAVISLYDGQGGLISTSGNEKFGARIANKKLEQQVLNNGSGEFNYQKDGNEQQVVYSNIELLGGKQWHVVIDIDKSIAYAFLEEQLMSSIVTASSLIILTIILLILTLAKIYSPIISLKHRIADLAKGDADLTQRLNVEGNDDLADIAQGVNTFISQLQTMMSEILTSSAEISHGIEQLHKVSASNDQALNVHAGETQQAVAAITEMSASANTVAENAKQTSLSTQQASDEALISKQLVASSSESVQALVNEVEVASQRINTMHENTQEIVTVLSVIGAIADQTNLLALNAAIEAARAGEQGRGFAVVADEVRSLAARTQESTAEINELLTKLTDDAALAVNAMNTTKESCQNTTDNTISVGTGLDSMAGSIIEINELSSHIATASSEQSQVAEQISYNMASIQDMVHELTQNGQLTSASTESLSAANTRLADMVNRFKLS</sequence>
<dbReference type="CDD" id="cd06225">
    <property type="entry name" value="HAMP"/>
    <property type="match status" value="1"/>
</dbReference>
<dbReference type="PANTHER" id="PTHR32089:SF55">
    <property type="entry name" value="METHYL ACCEPTING SENSORY TRANSDUCER WITH CACHE_2 SMALL MOLECULE BINDING DOMAIN"/>
    <property type="match status" value="1"/>
</dbReference>
<dbReference type="Gene3D" id="3.30.450.20">
    <property type="entry name" value="PAS domain"/>
    <property type="match status" value="2"/>
</dbReference>
<evidence type="ECO:0000256" key="3">
    <source>
        <dbReference type="ARBA" id="ARBA00022500"/>
    </source>
</evidence>
<evidence type="ECO:0000259" key="12">
    <source>
        <dbReference type="PROSITE" id="PS50885"/>
    </source>
</evidence>
<dbReference type="RefSeq" id="WP_341626932.1">
    <property type="nucleotide sequence ID" value="NZ_JBAKBA010000005.1"/>
</dbReference>
<accession>A0ABU9H8W4</accession>
<keyword evidence="6 10" id="KW-0472">Membrane</keyword>
<dbReference type="EMBL" id="JBAKBA010000005">
    <property type="protein sequence ID" value="MEL0658240.1"/>
    <property type="molecule type" value="Genomic_DNA"/>
</dbReference>
<gene>
    <name evidence="13" type="ORF">V6255_03720</name>
</gene>
<reference evidence="13 14" key="1">
    <citation type="submission" date="2024-02" db="EMBL/GenBank/DDBJ databases">
        <title>Bacteria isolated from the canopy kelp, Nereocystis luetkeana.</title>
        <authorList>
            <person name="Pfister C.A."/>
            <person name="Younker I.T."/>
            <person name="Light S.H."/>
        </authorList>
    </citation>
    <scope>NUCLEOTIDE SEQUENCE [LARGE SCALE GENOMIC DNA]</scope>
    <source>
        <strain evidence="13 14">TI.2.07</strain>
    </source>
</reference>
<comment type="similarity">
    <text evidence="8">Belongs to the methyl-accepting chemotaxis (MCP) protein family.</text>
</comment>
<dbReference type="InterPro" id="IPR004089">
    <property type="entry name" value="MCPsignal_dom"/>
</dbReference>
<comment type="subcellular location">
    <subcellularLocation>
        <location evidence="1">Cell membrane</location>
        <topology evidence="1">Multi-pass membrane protein</topology>
    </subcellularLocation>
</comment>
<evidence type="ECO:0000256" key="5">
    <source>
        <dbReference type="ARBA" id="ARBA00022989"/>
    </source>
</evidence>
<evidence type="ECO:0000313" key="14">
    <source>
        <dbReference type="Proteomes" id="UP001366060"/>
    </source>
</evidence>
<dbReference type="InterPro" id="IPR033479">
    <property type="entry name" value="dCache_1"/>
</dbReference>
<evidence type="ECO:0000313" key="13">
    <source>
        <dbReference type="EMBL" id="MEL0658240.1"/>
    </source>
</evidence>
<dbReference type="SUPFAM" id="SSF58104">
    <property type="entry name" value="Methyl-accepting chemotaxis protein (MCP) signaling domain"/>
    <property type="match status" value="1"/>
</dbReference>
<feature type="domain" description="Methyl-accepting transducer" evidence="11">
    <location>
        <begin position="350"/>
        <end position="586"/>
    </location>
</feature>
<dbReference type="PANTHER" id="PTHR32089">
    <property type="entry name" value="METHYL-ACCEPTING CHEMOTAXIS PROTEIN MCPB"/>
    <property type="match status" value="1"/>
</dbReference>
<dbReference type="Gene3D" id="1.10.287.950">
    <property type="entry name" value="Methyl-accepting chemotaxis protein"/>
    <property type="match status" value="1"/>
</dbReference>
<comment type="caution">
    <text evidence="13">The sequence shown here is derived from an EMBL/GenBank/DDBJ whole genome shotgun (WGS) entry which is preliminary data.</text>
</comment>
<name>A0ABU9H8W4_9GAMM</name>
<dbReference type="SMART" id="SM00283">
    <property type="entry name" value="MA"/>
    <property type="match status" value="1"/>
</dbReference>
<dbReference type="SMART" id="SM00304">
    <property type="entry name" value="HAMP"/>
    <property type="match status" value="2"/>
</dbReference>
<evidence type="ECO:0000256" key="9">
    <source>
        <dbReference type="PROSITE-ProRule" id="PRU00284"/>
    </source>
</evidence>
<evidence type="ECO:0000256" key="8">
    <source>
        <dbReference type="ARBA" id="ARBA00029447"/>
    </source>
</evidence>
<evidence type="ECO:0000259" key="11">
    <source>
        <dbReference type="PROSITE" id="PS50111"/>
    </source>
</evidence>
<dbReference type="Proteomes" id="UP001366060">
    <property type="component" value="Unassembled WGS sequence"/>
</dbReference>
<evidence type="ECO:0000256" key="7">
    <source>
        <dbReference type="ARBA" id="ARBA00023224"/>
    </source>
</evidence>
<keyword evidence="4 10" id="KW-0812">Transmembrane</keyword>